<keyword evidence="13" id="KW-0966">Cell projection</keyword>
<keyword evidence="9 14" id="KW-1133">Transmembrane helix</keyword>
<gene>
    <name evidence="15" type="ORF">RN001_005310</name>
</gene>
<keyword evidence="10" id="KW-0969">Cilium</keyword>
<evidence type="ECO:0000256" key="1">
    <source>
        <dbReference type="ARBA" id="ARBA00003709"/>
    </source>
</evidence>
<dbReference type="PANTHER" id="PTHR13306:SF6">
    <property type="entry name" value="TRANSMEMBRANE PROTEIN 138"/>
    <property type="match status" value="1"/>
</dbReference>
<keyword evidence="6" id="KW-0926">Vacuole</keyword>
<keyword evidence="16" id="KW-1185">Reference proteome</keyword>
<dbReference type="GO" id="GO:0005929">
    <property type="term" value="C:cilium"/>
    <property type="evidence" value="ECO:0007669"/>
    <property type="project" value="UniProtKB-SubCell"/>
</dbReference>
<feature type="transmembrane region" description="Helical" evidence="14">
    <location>
        <begin position="79"/>
        <end position="101"/>
    </location>
</feature>
<evidence type="ECO:0000256" key="3">
    <source>
        <dbReference type="ARBA" id="ARBA00004138"/>
    </source>
</evidence>
<dbReference type="EMBL" id="JARPUR010000002">
    <property type="protein sequence ID" value="KAK4881991.1"/>
    <property type="molecule type" value="Genomic_DNA"/>
</dbReference>
<dbReference type="GO" id="GO:0030030">
    <property type="term" value="P:cell projection organization"/>
    <property type="evidence" value="ECO:0007669"/>
    <property type="project" value="UniProtKB-KW"/>
</dbReference>
<keyword evidence="11 14" id="KW-0472">Membrane</keyword>
<evidence type="ECO:0000256" key="14">
    <source>
        <dbReference type="SAM" id="Phobius"/>
    </source>
</evidence>
<dbReference type="Proteomes" id="UP001353858">
    <property type="component" value="Unassembled WGS sequence"/>
</dbReference>
<evidence type="ECO:0000256" key="2">
    <source>
        <dbReference type="ARBA" id="ARBA00004128"/>
    </source>
</evidence>
<evidence type="ECO:0000256" key="7">
    <source>
        <dbReference type="ARBA" id="ARBA00022692"/>
    </source>
</evidence>
<comment type="similarity">
    <text evidence="4">Belongs to the TMEM138 family.</text>
</comment>
<accession>A0AAN7PJN9</accession>
<evidence type="ECO:0000256" key="8">
    <source>
        <dbReference type="ARBA" id="ARBA00022794"/>
    </source>
</evidence>
<evidence type="ECO:0000313" key="16">
    <source>
        <dbReference type="Proteomes" id="UP001353858"/>
    </source>
</evidence>
<keyword evidence="8" id="KW-0970">Cilium biogenesis/degradation</keyword>
<organism evidence="15 16">
    <name type="scientific">Aquatica leii</name>
    <dbReference type="NCBI Taxonomy" id="1421715"/>
    <lineage>
        <taxon>Eukaryota</taxon>
        <taxon>Metazoa</taxon>
        <taxon>Ecdysozoa</taxon>
        <taxon>Arthropoda</taxon>
        <taxon>Hexapoda</taxon>
        <taxon>Insecta</taxon>
        <taxon>Pterygota</taxon>
        <taxon>Neoptera</taxon>
        <taxon>Endopterygota</taxon>
        <taxon>Coleoptera</taxon>
        <taxon>Polyphaga</taxon>
        <taxon>Elateriformia</taxon>
        <taxon>Elateroidea</taxon>
        <taxon>Lampyridae</taxon>
        <taxon>Luciolinae</taxon>
        <taxon>Aquatica</taxon>
    </lineage>
</organism>
<feature type="transmembrane region" description="Helical" evidence="14">
    <location>
        <begin position="113"/>
        <end position="134"/>
    </location>
</feature>
<dbReference type="Pfam" id="PF14935">
    <property type="entry name" value="TMEM138"/>
    <property type="match status" value="1"/>
</dbReference>
<evidence type="ECO:0000256" key="6">
    <source>
        <dbReference type="ARBA" id="ARBA00022554"/>
    </source>
</evidence>
<protein>
    <recommendedName>
        <fullName evidence="5">Transmembrane protein 138</fullName>
    </recommendedName>
</protein>
<comment type="subcellular location">
    <subcellularLocation>
        <location evidence="3">Cell projection</location>
        <location evidence="3">Cilium</location>
    </subcellularLocation>
    <subcellularLocation>
        <location evidence="2">Vacuole membrane</location>
        <topology evidence="2">Multi-pass membrane protein</topology>
    </subcellularLocation>
</comment>
<keyword evidence="12" id="KW-0325">Glycoprotein</keyword>
<sequence>MKLTVRRYIVILSFQVFLLFLDLCINTFSVFVRMYNAVMLILFIVQDVCLILALAVLLLTFFSTYVFQAGLIEILYDRFRVTIMMCIFYFILTTILHIWTLSVRWKNPLQHNWSAGLHTFYVLQRFAAPFYYYFYKRAALRISDPRFYEDIEWVQAAPVNCYAITDNKKLELEPASSNSNPDLVSLNKQFEEIVAQTIDFQRLVLQSLKIISNQLKDNSQSIDMALNTQIKGQEVPTEQETPEKFLLFPIDNIAKEFLKKGGDSVKELTRVIIKELIDDCSRMDGWTVVVITYNCKARVSEMYPVHPLGQSNKGAMMSLGGVLEGILINFGRKLGRSFRVWESGDYHLILTTPLAPIL</sequence>
<dbReference type="InterPro" id="IPR024133">
    <property type="entry name" value="TM_138"/>
</dbReference>
<feature type="transmembrane region" description="Helical" evidence="14">
    <location>
        <begin position="9"/>
        <end position="32"/>
    </location>
</feature>
<comment type="caution">
    <text evidence="15">The sequence shown here is derived from an EMBL/GenBank/DDBJ whole genome shotgun (WGS) entry which is preliminary data.</text>
</comment>
<name>A0AAN7PJN9_9COLE</name>
<evidence type="ECO:0000256" key="4">
    <source>
        <dbReference type="ARBA" id="ARBA00010572"/>
    </source>
</evidence>
<evidence type="ECO:0000256" key="13">
    <source>
        <dbReference type="ARBA" id="ARBA00023273"/>
    </source>
</evidence>
<dbReference type="GO" id="GO:0005774">
    <property type="term" value="C:vacuolar membrane"/>
    <property type="evidence" value="ECO:0007669"/>
    <property type="project" value="UniProtKB-SubCell"/>
</dbReference>
<comment type="function">
    <text evidence="1">Required for ciliogenesis.</text>
</comment>
<keyword evidence="7 14" id="KW-0812">Transmembrane</keyword>
<evidence type="ECO:0000313" key="15">
    <source>
        <dbReference type="EMBL" id="KAK4881991.1"/>
    </source>
</evidence>
<evidence type="ECO:0000256" key="12">
    <source>
        <dbReference type="ARBA" id="ARBA00023180"/>
    </source>
</evidence>
<feature type="transmembrane region" description="Helical" evidence="14">
    <location>
        <begin position="38"/>
        <end position="67"/>
    </location>
</feature>
<reference evidence="16" key="1">
    <citation type="submission" date="2023-01" db="EMBL/GenBank/DDBJ databases">
        <title>Key to firefly adult light organ development and bioluminescence: homeobox transcription factors regulate luciferase expression and transportation to peroxisome.</title>
        <authorList>
            <person name="Fu X."/>
        </authorList>
    </citation>
    <scope>NUCLEOTIDE SEQUENCE [LARGE SCALE GENOMIC DNA]</scope>
</reference>
<evidence type="ECO:0000256" key="5">
    <source>
        <dbReference type="ARBA" id="ARBA00014515"/>
    </source>
</evidence>
<evidence type="ECO:0000256" key="11">
    <source>
        <dbReference type="ARBA" id="ARBA00023136"/>
    </source>
</evidence>
<dbReference type="AlphaFoldDB" id="A0AAN7PJN9"/>
<evidence type="ECO:0000256" key="9">
    <source>
        <dbReference type="ARBA" id="ARBA00022989"/>
    </source>
</evidence>
<evidence type="ECO:0000256" key="10">
    <source>
        <dbReference type="ARBA" id="ARBA00023069"/>
    </source>
</evidence>
<dbReference type="PANTHER" id="PTHR13306">
    <property type="entry name" value="TRANSMEMBRANE PROTEIN 138"/>
    <property type="match status" value="1"/>
</dbReference>
<proteinExistence type="inferred from homology"/>